<feature type="transmembrane region" description="Helical" evidence="1">
    <location>
        <begin position="67"/>
        <end position="97"/>
    </location>
</feature>
<evidence type="ECO:0000256" key="2">
    <source>
        <dbReference type="SAM" id="SignalP"/>
    </source>
</evidence>
<sequence length="106" mass="12973">MQTCCHMFIHILHTYLYTMQYPPPCTSDCDTQERYIKKNEIKKKCFYYSISFFYNTHKEKNLFSKMYYCYTIFISNLIIYTNLNITISIIIIIFIFVKIRLQVKFP</sequence>
<dbReference type="Proteomes" id="UP001497623">
    <property type="component" value="Unassembled WGS sequence"/>
</dbReference>
<comment type="caution">
    <text evidence="3">The sequence shown here is derived from an EMBL/GenBank/DDBJ whole genome shotgun (WGS) entry which is preliminary data.</text>
</comment>
<evidence type="ECO:0000313" key="3">
    <source>
        <dbReference type="EMBL" id="CAL4203201.1"/>
    </source>
</evidence>
<keyword evidence="1" id="KW-0472">Membrane</keyword>
<keyword evidence="1" id="KW-0812">Transmembrane</keyword>
<evidence type="ECO:0000313" key="4">
    <source>
        <dbReference type="Proteomes" id="UP001497623"/>
    </source>
</evidence>
<keyword evidence="1" id="KW-1133">Transmembrane helix</keyword>
<keyword evidence="4" id="KW-1185">Reference proteome</keyword>
<keyword evidence="2" id="KW-0732">Signal</keyword>
<name>A0AAV2SLU7_MEGNR</name>
<gene>
    <name evidence="3" type="ORF">MNOR_LOCUS37754</name>
</gene>
<organism evidence="3 4">
    <name type="scientific">Meganyctiphanes norvegica</name>
    <name type="common">Northern krill</name>
    <name type="synonym">Thysanopoda norvegica</name>
    <dbReference type="NCBI Taxonomy" id="48144"/>
    <lineage>
        <taxon>Eukaryota</taxon>
        <taxon>Metazoa</taxon>
        <taxon>Ecdysozoa</taxon>
        <taxon>Arthropoda</taxon>
        <taxon>Crustacea</taxon>
        <taxon>Multicrustacea</taxon>
        <taxon>Malacostraca</taxon>
        <taxon>Eumalacostraca</taxon>
        <taxon>Eucarida</taxon>
        <taxon>Euphausiacea</taxon>
        <taxon>Euphausiidae</taxon>
        <taxon>Meganyctiphanes</taxon>
    </lineage>
</organism>
<dbReference type="AlphaFoldDB" id="A0AAV2SLU7"/>
<feature type="signal peptide" evidence="2">
    <location>
        <begin position="1"/>
        <end position="27"/>
    </location>
</feature>
<reference evidence="3 4" key="1">
    <citation type="submission" date="2024-05" db="EMBL/GenBank/DDBJ databases">
        <authorList>
            <person name="Wallberg A."/>
        </authorList>
    </citation>
    <scope>NUCLEOTIDE SEQUENCE [LARGE SCALE GENOMIC DNA]</scope>
</reference>
<dbReference type="EMBL" id="CAXKWB010079071">
    <property type="protein sequence ID" value="CAL4203201.1"/>
    <property type="molecule type" value="Genomic_DNA"/>
</dbReference>
<accession>A0AAV2SLU7</accession>
<protein>
    <submittedName>
        <fullName evidence="3">Uncharacterized protein</fullName>
    </submittedName>
</protein>
<feature type="chain" id="PRO_5043830903" evidence="2">
    <location>
        <begin position="28"/>
        <end position="106"/>
    </location>
</feature>
<evidence type="ECO:0000256" key="1">
    <source>
        <dbReference type="SAM" id="Phobius"/>
    </source>
</evidence>
<proteinExistence type="predicted"/>